<accession>A0A327QYA1</accession>
<protein>
    <submittedName>
        <fullName evidence="1">Uncharacterized protein</fullName>
    </submittedName>
</protein>
<comment type="caution">
    <text evidence="1">The sequence shown here is derived from an EMBL/GenBank/DDBJ whole genome shotgun (WGS) entry which is preliminary data.</text>
</comment>
<evidence type="ECO:0000313" key="2">
    <source>
        <dbReference type="Proteomes" id="UP000249696"/>
    </source>
</evidence>
<sequence>MLFGMVPARIGTPDRTDSGGGGLQVLCVLLKSYAHTYCSVSFTNLPPAHTNDHIMNRCQYFRIKTSFKILNNKI</sequence>
<keyword evidence="2" id="KW-1185">Reference proteome</keyword>
<name>A0A327QYA1_9FLAO</name>
<dbReference type="EMBL" id="QLLN01000006">
    <property type="protein sequence ID" value="RAJ08965.1"/>
    <property type="molecule type" value="Genomic_DNA"/>
</dbReference>
<proteinExistence type="predicted"/>
<evidence type="ECO:0000313" key="1">
    <source>
        <dbReference type="EMBL" id="RAJ08965.1"/>
    </source>
</evidence>
<organism evidence="1 2">
    <name type="scientific">Arenibacter echinorum</name>
    <dbReference type="NCBI Taxonomy" id="440515"/>
    <lineage>
        <taxon>Bacteria</taxon>
        <taxon>Pseudomonadati</taxon>
        <taxon>Bacteroidota</taxon>
        <taxon>Flavobacteriia</taxon>
        <taxon>Flavobacteriales</taxon>
        <taxon>Flavobacteriaceae</taxon>
        <taxon>Arenibacter</taxon>
    </lineage>
</organism>
<reference evidence="1 2" key="1">
    <citation type="submission" date="2018-06" db="EMBL/GenBank/DDBJ databases">
        <title>Genomic Encyclopedia of Archaeal and Bacterial Type Strains, Phase II (KMG-II): from individual species to whole genera.</title>
        <authorList>
            <person name="Goeker M."/>
        </authorList>
    </citation>
    <scope>NUCLEOTIDE SEQUENCE [LARGE SCALE GENOMIC DNA]</scope>
    <source>
        <strain evidence="1 2">DSM 23522</strain>
    </source>
</reference>
<gene>
    <name evidence="1" type="ORF">LV92_03183</name>
</gene>
<dbReference type="Proteomes" id="UP000249696">
    <property type="component" value="Unassembled WGS sequence"/>
</dbReference>
<dbReference type="AlphaFoldDB" id="A0A327QYA1"/>